<dbReference type="Pfam" id="PF01243">
    <property type="entry name" value="PNPOx_N"/>
    <property type="match status" value="1"/>
</dbReference>
<evidence type="ECO:0000256" key="2">
    <source>
        <dbReference type="SAM" id="MobiDB-lite"/>
    </source>
</evidence>
<evidence type="ECO:0000256" key="1">
    <source>
        <dbReference type="ARBA" id="ARBA00023002"/>
    </source>
</evidence>
<dbReference type="Gene3D" id="2.30.110.10">
    <property type="entry name" value="Electron Transport, Fmn-binding Protein, Chain A"/>
    <property type="match status" value="1"/>
</dbReference>
<dbReference type="GO" id="GO:0005829">
    <property type="term" value="C:cytosol"/>
    <property type="evidence" value="ECO:0007669"/>
    <property type="project" value="TreeGrafter"/>
</dbReference>
<dbReference type="NCBIfam" id="TIGR03618">
    <property type="entry name" value="Rv1155_F420"/>
    <property type="match status" value="1"/>
</dbReference>
<dbReference type="PANTHER" id="PTHR35176">
    <property type="entry name" value="HEME OXYGENASE HI_0854-RELATED"/>
    <property type="match status" value="1"/>
</dbReference>
<reference evidence="4 5" key="1">
    <citation type="submission" date="2018-12" db="EMBL/GenBank/DDBJ databases">
        <title>Draft genome sequence of Embleya hyalina NBRC 13850T.</title>
        <authorList>
            <person name="Komaki H."/>
            <person name="Hosoyama A."/>
            <person name="Kimura A."/>
            <person name="Ichikawa N."/>
            <person name="Tamura T."/>
        </authorList>
    </citation>
    <scope>NUCLEOTIDE SEQUENCE [LARGE SCALE GENOMIC DNA]</scope>
    <source>
        <strain evidence="4 5">NBRC 13850</strain>
    </source>
</reference>
<comment type="caution">
    <text evidence="4">The sequence shown here is derived from an EMBL/GenBank/DDBJ whole genome shotgun (WGS) entry which is preliminary data.</text>
</comment>
<dbReference type="Proteomes" id="UP000286931">
    <property type="component" value="Unassembled WGS sequence"/>
</dbReference>
<evidence type="ECO:0000259" key="3">
    <source>
        <dbReference type="Pfam" id="PF01243"/>
    </source>
</evidence>
<dbReference type="InterPro" id="IPR052019">
    <property type="entry name" value="F420H2_bilvrd_red/Heme_oxyg"/>
</dbReference>
<dbReference type="AlphaFoldDB" id="A0A401YMG9"/>
<dbReference type="InterPro" id="IPR019920">
    <property type="entry name" value="F420-binding_dom_put"/>
</dbReference>
<gene>
    <name evidence="4" type="ORF">EHYA_03460</name>
</gene>
<dbReference type="EMBL" id="BIFH01000018">
    <property type="protein sequence ID" value="GCD95777.1"/>
    <property type="molecule type" value="Genomic_DNA"/>
</dbReference>
<organism evidence="4 5">
    <name type="scientific">Embleya hyalina</name>
    <dbReference type="NCBI Taxonomy" id="516124"/>
    <lineage>
        <taxon>Bacteria</taxon>
        <taxon>Bacillati</taxon>
        <taxon>Actinomycetota</taxon>
        <taxon>Actinomycetes</taxon>
        <taxon>Kitasatosporales</taxon>
        <taxon>Streptomycetaceae</taxon>
        <taxon>Embleya</taxon>
    </lineage>
</organism>
<accession>A0A401YMG9</accession>
<dbReference type="GO" id="GO:0016627">
    <property type="term" value="F:oxidoreductase activity, acting on the CH-CH group of donors"/>
    <property type="evidence" value="ECO:0007669"/>
    <property type="project" value="TreeGrafter"/>
</dbReference>
<dbReference type="PANTHER" id="PTHR35176:SF6">
    <property type="entry name" value="HEME OXYGENASE HI_0854-RELATED"/>
    <property type="match status" value="1"/>
</dbReference>
<keyword evidence="5" id="KW-1185">Reference proteome</keyword>
<dbReference type="RefSeq" id="WP_218042864.1">
    <property type="nucleotide sequence ID" value="NZ_BIFH01000018.1"/>
</dbReference>
<dbReference type="GO" id="GO:0070967">
    <property type="term" value="F:coenzyme F420 binding"/>
    <property type="evidence" value="ECO:0007669"/>
    <property type="project" value="TreeGrafter"/>
</dbReference>
<feature type="domain" description="Pyridoxamine 5'-phosphate oxidase N-terminal" evidence="3">
    <location>
        <begin position="35"/>
        <end position="153"/>
    </location>
</feature>
<name>A0A401YMG9_9ACTN</name>
<dbReference type="SUPFAM" id="SSF50475">
    <property type="entry name" value="FMN-binding split barrel"/>
    <property type="match status" value="1"/>
</dbReference>
<keyword evidence="1" id="KW-0560">Oxidoreductase</keyword>
<evidence type="ECO:0000313" key="5">
    <source>
        <dbReference type="Proteomes" id="UP000286931"/>
    </source>
</evidence>
<proteinExistence type="predicted"/>
<feature type="region of interest" description="Disordered" evidence="2">
    <location>
        <begin position="1"/>
        <end position="35"/>
    </location>
</feature>
<dbReference type="InterPro" id="IPR011576">
    <property type="entry name" value="Pyridox_Oxase_N"/>
</dbReference>
<dbReference type="InterPro" id="IPR012349">
    <property type="entry name" value="Split_barrel_FMN-bd"/>
</dbReference>
<feature type="compositionally biased region" description="Basic and acidic residues" evidence="2">
    <location>
        <begin position="12"/>
        <end position="30"/>
    </location>
</feature>
<evidence type="ECO:0000313" key="4">
    <source>
        <dbReference type="EMBL" id="GCD95777.1"/>
    </source>
</evidence>
<sequence>MTPAADPIAPLADHEHEHDHEKPNRNRPEETTAMLDPEVRRVLDGTPIAHLATVLPDGAPHSVPVWIGTHGDHIVILTGPDSRKARNLRRDPRVALSLTPRDDPFRPIAIRGRVVEWLDGDAGWTVVDRVAAKYIGQAYSRDQRRVVAIIEAERQAVGMS</sequence>
<protein>
    <submittedName>
        <fullName evidence="4">PPOX class F420-dependent enzyme</fullName>
    </submittedName>
</protein>